<dbReference type="AlphaFoldDB" id="A0AB39T8R3"/>
<dbReference type="RefSeq" id="WP_369182000.1">
    <property type="nucleotide sequence ID" value="NZ_CP163445.1"/>
</dbReference>
<dbReference type="Gene3D" id="3.40.630.30">
    <property type="match status" value="1"/>
</dbReference>
<feature type="compositionally biased region" description="Basic and acidic residues" evidence="1">
    <location>
        <begin position="81"/>
        <end position="92"/>
    </location>
</feature>
<dbReference type="EMBL" id="CP163445">
    <property type="protein sequence ID" value="XDQ76980.1"/>
    <property type="molecule type" value="Genomic_DNA"/>
</dbReference>
<reference evidence="2" key="1">
    <citation type="submission" date="2024-07" db="EMBL/GenBank/DDBJ databases">
        <authorList>
            <person name="Yu S.T."/>
        </authorList>
    </citation>
    <scope>NUCLEOTIDE SEQUENCE</scope>
    <source>
        <strain evidence="2">Y1</strain>
    </source>
</reference>
<evidence type="ECO:0000256" key="1">
    <source>
        <dbReference type="SAM" id="MobiDB-lite"/>
    </source>
</evidence>
<accession>A0AB39T8R3</accession>
<dbReference type="InterPro" id="IPR016181">
    <property type="entry name" value="Acyl_CoA_acyltransferase"/>
</dbReference>
<name>A0AB39T8R3_9ACTN</name>
<evidence type="ECO:0000313" key="2">
    <source>
        <dbReference type="EMBL" id="XDQ76980.1"/>
    </source>
</evidence>
<feature type="region of interest" description="Disordered" evidence="1">
    <location>
        <begin position="81"/>
        <end position="100"/>
    </location>
</feature>
<proteinExistence type="predicted"/>
<protein>
    <recommendedName>
        <fullName evidence="3">BioF2-like acetyltransferase domain-containing protein</fullName>
    </recommendedName>
</protein>
<dbReference type="SUPFAM" id="SSF55729">
    <property type="entry name" value="Acyl-CoA N-acyltransferases (Nat)"/>
    <property type="match status" value="1"/>
</dbReference>
<gene>
    <name evidence="2" type="ORF">AB2U05_00040</name>
</gene>
<sequence length="394" mass="45027">MPPTTPAPPRLPLPDRLRLHAGYHWRNSADPRLTRTRTAWDTRDGAVFPAVRSDLAGLSVCYAGLAEGLAYTLEFTELRREAGHDSARRDTTRLSGRHLRDPATLPDADIAIIGTSATRARALPRAASLIVPMRVHFVVDTHTGPDATRARISKRERQQYAATRRTHHWAWQPVHDPCWFDEFYDRMYRPTMRARHGDRERTETKDAAYECLFRTGRLFALTQDDGQRIGGALCHWDRASATLTLRLLGIQDGDSKHYDSGAFKAIYHLLIDWAARNGVRHLDFQGTEPFLSKGTYQWKRRFGSRVVLPPNHFGEKRLWLRVNHDTPQVRDFLVANPLLAEDPHGHLEAVYFHDHQRPARLDYSAASPGVHHTRHLDLDTFLAPLTTPRHRAAR</sequence>
<evidence type="ECO:0008006" key="3">
    <source>
        <dbReference type="Google" id="ProtNLM"/>
    </source>
</evidence>
<organism evidence="2">
    <name type="scientific">Streptomyces sp. Y1</name>
    <dbReference type="NCBI Taxonomy" id="3238634"/>
    <lineage>
        <taxon>Bacteria</taxon>
        <taxon>Bacillati</taxon>
        <taxon>Actinomycetota</taxon>
        <taxon>Actinomycetes</taxon>
        <taxon>Kitasatosporales</taxon>
        <taxon>Streptomycetaceae</taxon>
        <taxon>Streptomyces</taxon>
    </lineage>
</organism>